<feature type="domain" description="Pyrrolo-quinoline quinone repeat" evidence="4">
    <location>
        <begin position="50"/>
        <end position="643"/>
    </location>
</feature>
<dbReference type="AlphaFoldDB" id="A0A520S6N3"/>
<accession>A0A520S6N3</accession>
<gene>
    <name evidence="5" type="ORF">EVA69_00805</name>
</gene>
<evidence type="ECO:0000256" key="2">
    <source>
        <dbReference type="ARBA" id="ARBA00008156"/>
    </source>
</evidence>
<dbReference type="SMART" id="SM00564">
    <property type="entry name" value="PQQ"/>
    <property type="match status" value="4"/>
</dbReference>
<reference evidence="5 6" key="1">
    <citation type="submission" date="2019-02" db="EMBL/GenBank/DDBJ databases">
        <title>Prokaryotic population dynamics and viral predation in marine succession experiment using metagenomics: the confinement effect.</title>
        <authorList>
            <person name="Haro-Moreno J.M."/>
            <person name="Rodriguez-Valera F."/>
            <person name="Lopez-Perez M."/>
        </authorList>
    </citation>
    <scope>NUCLEOTIDE SEQUENCE [LARGE SCALE GENOMIC DNA]</scope>
    <source>
        <strain evidence="5">MED-G158</strain>
    </source>
</reference>
<evidence type="ECO:0000256" key="1">
    <source>
        <dbReference type="ARBA" id="ARBA00001931"/>
    </source>
</evidence>
<dbReference type="InterPro" id="IPR002372">
    <property type="entry name" value="PQQ_rpt_dom"/>
</dbReference>
<protein>
    <submittedName>
        <fullName evidence="5">Pyrroloquinoline quinone-dependent dehydrogenase</fullName>
    </submittedName>
</protein>
<dbReference type="SUPFAM" id="SSF50998">
    <property type="entry name" value="Quinoprotein alcohol dehydrogenase-like"/>
    <property type="match status" value="1"/>
</dbReference>
<dbReference type="InterPro" id="IPR011047">
    <property type="entry name" value="Quinoprotein_ADH-like_sf"/>
</dbReference>
<dbReference type="Gene3D" id="2.140.10.10">
    <property type="entry name" value="Quinoprotein alcohol dehydrogenase-like superfamily"/>
    <property type="match status" value="2"/>
</dbReference>
<evidence type="ECO:0000313" key="6">
    <source>
        <dbReference type="Proteomes" id="UP000320404"/>
    </source>
</evidence>
<dbReference type="EMBL" id="SHAH01000005">
    <property type="protein sequence ID" value="RZO78143.1"/>
    <property type="molecule type" value="Genomic_DNA"/>
</dbReference>
<dbReference type="PANTHER" id="PTHR32303:SF4">
    <property type="entry name" value="QUINOPROTEIN GLUCOSE DEHYDROGENASE"/>
    <property type="match status" value="1"/>
</dbReference>
<proteinExistence type="inferred from homology"/>
<evidence type="ECO:0000256" key="3">
    <source>
        <dbReference type="ARBA" id="ARBA00023002"/>
    </source>
</evidence>
<sequence>MVYCTENKRSAIMKSFQENHFASFGTRSLTSTLIYCGLLTLASVSHAQEWTYWGGNKAFNRYSPADHIDAGNVQQLEIVWQRSAIDESITSAFPRLRVSGNLRGTPIYIDGVLYASNGQGLVEAFDPASGDTLWVQGLADNEAPLPRGSGSRGVELWQSGADARLLSVRNGSLFALDPQTGEPITAFADSGRLNLVPEGAQTFSLTSSGPLVVNDVIIITGTVDGAGDSGTTWRGVQSEDVRGFDVRSGELLWTFHAVPREGEFGTETWGNDSWRDSGDLGSWCCLSADEELGYVYVPFTAPTAAYYGGHRPGDNLYSNSLVAIDVITGERVWHFQMVHHDVWEYDNVGPPVLGDIVVEGRPIKAVMQANKTGWVYVFDRVTGEPVWPIEEIPVPQSDVPGEQLSATQPFPTKPAPIATQGITEADIIDYPEIGQIARATVANFVIGPIFTPPTLISEKPGGTQGTLTLPGSWGSANWNTGAFDPDTGYFYGFTNDIPRVYRLEATEDPEAEMAYWSPNREAPYLDGIPLTKPPWGRITAIDMNRGEHIWQVANGDSLSDHPDLENLNLSNLGIASRPAALLTKTLLFIGEGSNNHGGTQPNMWGTAFRAYDKLTGDVLWSTDLPSATTSSPMSYVHEGKQYIVVAVGSLGDPGQWVALALP</sequence>
<organism evidence="5 6">
    <name type="scientific">OM182 bacterium</name>
    <dbReference type="NCBI Taxonomy" id="2510334"/>
    <lineage>
        <taxon>Bacteria</taxon>
        <taxon>Pseudomonadati</taxon>
        <taxon>Pseudomonadota</taxon>
        <taxon>Gammaproteobacteria</taxon>
        <taxon>OMG group</taxon>
        <taxon>OM182 clade</taxon>
    </lineage>
</organism>
<dbReference type="InterPro" id="IPR018391">
    <property type="entry name" value="PQQ_b-propeller_rpt"/>
</dbReference>
<evidence type="ECO:0000313" key="5">
    <source>
        <dbReference type="EMBL" id="RZO78143.1"/>
    </source>
</evidence>
<dbReference type="GO" id="GO:0016491">
    <property type="term" value="F:oxidoreductase activity"/>
    <property type="evidence" value="ECO:0007669"/>
    <property type="project" value="UniProtKB-KW"/>
</dbReference>
<comment type="similarity">
    <text evidence="2">Belongs to the bacterial PQQ dehydrogenase family.</text>
</comment>
<dbReference type="Proteomes" id="UP000320404">
    <property type="component" value="Unassembled WGS sequence"/>
</dbReference>
<name>A0A520S6N3_9GAMM</name>
<comment type="caution">
    <text evidence="5">The sequence shown here is derived from an EMBL/GenBank/DDBJ whole genome shotgun (WGS) entry which is preliminary data.</text>
</comment>
<dbReference type="Pfam" id="PF01011">
    <property type="entry name" value="PQQ"/>
    <property type="match status" value="1"/>
</dbReference>
<keyword evidence="3" id="KW-0560">Oxidoreductase</keyword>
<comment type="cofactor">
    <cofactor evidence="1">
        <name>pyrroloquinoline quinone</name>
        <dbReference type="ChEBI" id="CHEBI:58442"/>
    </cofactor>
</comment>
<dbReference type="PANTHER" id="PTHR32303">
    <property type="entry name" value="QUINOPROTEIN ALCOHOL DEHYDROGENASE (CYTOCHROME C)"/>
    <property type="match status" value="1"/>
</dbReference>
<evidence type="ECO:0000259" key="4">
    <source>
        <dbReference type="Pfam" id="PF01011"/>
    </source>
</evidence>